<dbReference type="OrthoDB" id="2998808at2"/>
<dbReference type="Proteomes" id="UP000215459">
    <property type="component" value="Unassembled WGS sequence"/>
</dbReference>
<name>A0A235B1C7_9BACL</name>
<protein>
    <submittedName>
        <fullName evidence="1">Uncharacterized protein</fullName>
    </submittedName>
</protein>
<proteinExistence type="predicted"/>
<organism evidence="1 2">
    <name type="scientific">Paludifilum halophilum</name>
    <dbReference type="NCBI Taxonomy" id="1642702"/>
    <lineage>
        <taxon>Bacteria</taxon>
        <taxon>Bacillati</taxon>
        <taxon>Bacillota</taxon>
        <taxon>Bacilli</taxon>
        <taxon>Bacillales</taxon>
        <taxon>Thermoactinomycetaceae</taxon>
        <taxon>Paludifilum</taxon>
    </lineage>
</organism>
<dbReference type="EMBL" id="NOWF01000021">
    <property type="protein sequence ID" value="OYD06106.1"/>
    <property type="molecule type" value="Genomic_DNA"/>
</dbReference>
<comment type="caution">
    <text evidence="1">The sequence shown here is derived from an EMBL/GenBank/DDBJ whole genome shotgun (WGS) entry which is preliminary data.</text>
</comment>
<dbReference type="AlphaFoldDB" id="A0A235B1C7"/>
<accession>A0A235B1C7</accession>
<keyword evidence="2" id="KW-1185">Reference proteome</keyword>
<evidence type="ECO:0000313" key="2">
    <source>
        <dbReference type="Proteomes" id="UP000215459"/>
    </source>
</evidence>
<dbReference type="RefSeq" id="WP_094266007.1">
    <property type="nucleotide sequence ID" value="NZ_NOWF01000021.1"/>
</dbReference>
<gene>
    <name evidence="1" type="ORF">CHM34_18065</name>
</gene>
<reference evidence="1" key="1">
    <citation type="submission" date="2017-07" db="EMBL/GenBank/DDBJ databases">
        <title>The genome sequence of Paludifilum halophilum highlights mechanisms for microbial adaptation to high salt environemnts.</title>
        <authorList>
            <person name="Belbahri L."/>
        </authorList>
    </citation>
    <scope>NUCLEOTIDE SEQUENCE [LARGE SCALE GENOMIC DNA]</scope>
    <source>
        <strain evidence="1">DSM 102817</strain>
    </source>
</reference>
<sequence length="60" mass="7407">MEIQPIQNEQEYEEVLSRLRKGAEYIESPEFQMKSQEHKRVAMERYNQLSEQIMRYKGWI</sequence>
<evidence type="ECO:0000313" key="1">
    <source>
        <dbReference type="EMBL" id="OYD06106.1"/>
    </source>
</evidence>